<sequence length="297" mass="31717">MLNLNDLHFFVAAVDQGGFAAAARRLDVPKSTVSKRVAELERALAARLVHRTSRSFTLTDIGRDFYEHARAAIIETEAAQDIVRRRAAEPSGRVRLTASMPVAQQYLAPHLPALVAAYPKLHVLLDVSDRYVDLVQEGFDIAVRSHFAPLPDSDLVQRPLAREPLILVAAPAYLGAHPAPLEPADLAAHHGLLSGPAAGTWRLARPADASPPVSVVPLPRATANESTVLSSLAEAGLGIACLPASLCRAALDAGRLRRVLDGWEAGSVTTSLVMPHRRGQLPGVRAVVDFLVERVGG</sequence>
<dbReference type="RefSeq" id="WP_094806464.1">
    <property type="nucleotide sequence ID" value="NZ_NEVT01000003.1"/>
</dbReference>
<dbReference type="PROSITE" id="PS50931">
    <property type="entry name" value="HTH_LYSR"/>
    <property type="match status" value="1"/>
</dbReference>
<dbReference type="Gene3D" id="1.10.10.10">
    <property type="entry name" value="Winged helix-like DNA-binding domain superfamily/Winged helix DNA-binding domain"/>
    <property type="match status" value="1"/>
</dbReference>
<dbReference type="SUPFAM" id="SSF46785">
    <property type="entry name" value="Winged helix' DNA-binding domain"/>
    <property type="match status" value="1"/>
</dbReference>
<organism evidence="6 7">
    <name type="scientific">Bordetella genomosp. 2</name>
    <dbReference type="NCBI Taxonomy" id="1983456"/>
    <lineage>
        <taxon>Bacteria</taxon>
        <taxon>Pseudomonadati</taxon>
        <taxon>Pseudomonadota</taxon>
        <taxon>Betaproteobacteria</taxon>
        <taxon>Burkholderiales</taxon>
        <taxon>Alcaligenaceae</taxon>
        <taxon>Bordetella</taxon>
    </lineage>
</organism>
<dbReference type="SUPFAM" id="SSF53850">
    <property type="entry name" value="Periplasmic binding protein-like II"/>
    <property type="match status" value="1"/>
</dbReference>
<comment type="caution">
    <text evidence="6">The sequence shown here is derived from an EMBL/GenBank/DDBJ whole genome shotgun (WGS) entry which is preliminary data.</text>
</comment>
<dbReference type="GO" id="GO:0043565">
    <property type="term" value="F:sequence-specific DNA binding"/>
    <property type="evidence" value="ECO:0007669"/>
    <property type="project" value="TreeGrafter"/>
</dbReference>
<dbReference type="FunFam" id="1.10.10.10:FF:000001">
    <property type="entry name" value="LysR family transcriptional regulator"/>
    <property type="match status" value="1"/>
</dbReference>
<evidence type="ECO:0000256" key="4">
    <source>
        <dbReference type="ARBA" id="ARBA00023163"/>
    </source>
</evidence>
<dbReference type="InterPro" id="IPR000847">
    <property type="entry name" value="LysR_HTH_N"/>
</dbReference>
<gene>
    <name evidence="6" type="ORF">CAL24_09110</name>
</gene>
<accession>A0A261W1C6</accession>
<dbReference type="InterPro" id="IPR036388">
    <property type="entry name" value="WH-like_DNA-bd_sf"/>
</dbReference>
<dbReference type="GO" id="GO:0006351">
    <property type="term" value="P:DNA-templated transcription"/>
    <property type="evidence" value="ECO:0007669"/>
    <property type="project" value="TreeGrafter"/>
</dbReference>
<dbReference type="EMBL" id="NEVT01000003">
    <property type="protein sequence ID" value="OZI80049.1"/>
    <property type="molecule type" value="Genomic_DNA"/>
</dbReference>
<evidence type="ECO:0000313" key="7">
    <source>
        <dbReference type="Proteomes" id="UP000215633"/>
    </source>
</evidence>
<dbReference type="Pfam" id="PF03466">
    <property type="entry name" value="LysR_substrate"/>
    <property type="match status" value="1"/>
</dbReference>
<dbReference type="AlphaFoldDB" id="A0A261W1C6"/>
<keyword evidence="2" id="KW-0805">Transcription regulation</keyword>
<comment type="similarity">
    <text evidence="1">Belongs to the LysR transcriptional regulatory family.</text>
</comment>
<dbReference type="PANTHER" id="PTHR30537:SF31">
    <property type="entry name" value="TRANSCRIPTIONAL REGULATOR, LYSR FAMILY"/>
    <property type="match status" value="1"/>
</dbReference>
<dbReference type="PANTHER" id="PTHR30537">
    <property type="entry name" value="HTH-TYPE TRANSCRIPTIONAL REGULATOR"/>
    <property type="match status" value="1"/>
</dbReference>
<keyword evidence="4" id="KW-0804">Transcription</keyword>
<keyword evidence="7" id="KW-1185">Reference proteome</keyword>
<keyword evidence="3" id="KW-0238">DNA-binding</keyword>
<proteinExistence type="inferred from homology"/>
<dbReference type="Proteomes" id="UP000215633">
    <property type="component" value="Unassembled WGS sequence"/>
</dbReference>
<dbReference type="Pfam" id="PF00126">
    <property type="entry name" value="HTH_1"/>
    <property type="match status" value="1"/>
</dbReference>
<dbReference type="GO" id="GO:0003700">
    <property type="term" value="F:DNA-binding transcription factor activity"/>
    <property type="evidence" value="ECO:0007669"/>
    <property type="project" value="InterPro"/>
</dbReference>
<dbReference type="InterPro" id="IPR005119">
    <property type="entry name" value="LysR_subst-bd"/>
</dbReference>
<dbReference type="InterPro" id="IPR036390">
    <property type="entry name" value="WH_DNA-bd_sf"/>
</dbReference>
<dbReference type="Gene3D" id="3.40.190.290">
    <property type="match status" value="1"/>
</dbReference>
<evidence type="ECO:0000259" key="5">
    <source>
        <dbReference type="PROSITE" id="PS50931"/>
    </source>
</evidence>
<dbReference type="CDD" id="cd08422">
    <property type="entry name" value="PBP2_CrgA_like"/>
    <property type="match status" value="1"/>
</dbReference>
<feature type="domain" description="HTH lysR-type" evidence="5">
    <location>
        <begin position="2"/>
        <end position="59"/>
    </location>
</feature>
<reference evidence="7" key="1">
    <citation type="submission" date="2017-05" db="EMBL/GenBank/DDBJ databases">
        <title>Complete and WGS of Bordetella genogroups.</title>
        <authorList>
            <person name="Spilker T."/>
            <person name="Lipuma J."/>
        </authorList>
    </citation>
    <scope>NUCLEOTIDE SEQUENCE [LARGE SCALE GENOMIC DNA]</scope>
    <source>
        <strain evidence="7">AU8256</strain>
    </source>
</reference>
<evidence type="ECO:0000313" key="6">
    <source>
        <dbReference type="EMBL" id="OZI80049.1"/>
    </source>
</evidence>
<name>A0A261W1C6_9BORD</name>
<evidence type="ECO:0000256" key="3">
    <source>
        <dbReference type="ARBA" id="ARBA00023125"/>
    </source>
</evidence>
<evidence type="ECO:0000256" key="2">
    <source>
        <dbReference type="ARBA" id="ARBA00023015"/>
    </source>
</evidence>
<protein>
    <submittedName>
        <fullName evidence="6">LysR family transcriptional regulator</fullName>
    </submittedName>
</protein>
<dbReference type="InterPro" id="IPR058163">
    <property type="entry name" value="LysR-type_TF_proteobact-type"/>
</dbReference>
<evidence type="ECO:0000256" key="1">
    <source>
        <dbReference type="ARBA" id="ARBA00009437"/>
    </source>
</evidence>